<gene>
    <name evidence="2" type="ORF">AVDCRST_MAG94-5056</name>
</gene>
<keyword evidence="1" id="KW-0812">Transmembrane</keyword>
<dbReference type="EMBL" id="CADCTY010001750">
    <property type="protein sequence ID" value="CAA9384279.1"/>
    <property type="molecule type" value="Genomic_DNA"/>
</dbReference>
<keyword evidence="1" id="KW-0472">Membrane</keyword>
<dbReference type="AlphaFoldDB" id="A0A6J4NCY6"/>
<sequence length="83" mass="9166">MRKPPELTPQDLEENRAKIQRQRELKFQLWGWFLFIASASFFTASSLRSGDLLSLVGSLFFLGACIVSLIPLVTSGSTSSKGS</sequence>
<proteinExistence type="predicted"/>
<feature type="transmembrane region" description="Helical" evidence="1">
    <location>
        <begin position="53"/>
        <end position="73"/>
    </location>
</feature>
<evidence type="ECO:0000256" key="1">
    <source>
        <dbReference type="SAM" id="Phobius"/>
    </source>
</evidence>
<name>A0A6J4NCY6_9CYAN</name>
<protein>
    <submittedName>
        <fullName evidence="2">Uncharacterized protein</fullName>
    </submittedName>
</protein>
<reference evidence="2" key="1">
    <citation type="submission" date="2020-02" db="EMBL/GenBank/DDBJ databases">
        <authorList>
            <person name="Meier V. D."/>
        </authorList>
    </citation>
    <scope>NUCLEOTIDE SEQUENCE</scope>
    <source>
        <strain evidence="2">AVDCRST_MAG94</strain>
    </source>
</reference>
<evidence type="ECO:0000313" key="2">
    <source>
        <dbReference type="EMBL" id="CAA9384279.1"/>
    </source>
</evidence>
<organism evidence="2">
    <name type="scientific">uncultured Leptolyngbya sp</name>
    <dbReference type="NCBI Taxonomy" id="332963"/>
    <lineage>
        <taxon>Bacteria</taxon>
        <taxon>Bacillati</taxon>
        <taxon>Cyanobacteriota</taxon>
        <taxon>Cyanophyceae</taxon>
        <taxon>Leptolyngbyales</taxon>
        <taxon>Leptolyngbyaceae</taxon>
        <taxon>Leptolyngbya group</taxon>
        <taxon>Leptolyngbya</taxon>
        <taxon>environmental samples</taxon>
    </lineage>
</organism>
<accession>A0A6J4NCY6</accession>
<feature type="transmembrane region" description="Helical" evidence="1">
    <location>
        <begin position="29"/>
        <end position="47"/>
    </location>
</feature>
<keyword evidence="1" id="KW-1133">Transmembrane helix</keyword>